<feature type="domain" description="OmpA-like" evidence="6">
    <location>
        <begin position="171"/>
        <end position="286"/>
    </location>
</feature>
<evidence type="ECO:0000256" key="3">
    <source>
        <dbReference type="ARBA" id="ARBA00023237"/>
    </source>
</evidence>
<evidence type="ECO:0000313" key="7">
    <source>
        <dbReference type="EMBL" id="RED45092.1"/>
    </source>
</evidence>
<keyword evidence="3" id="KW-0998">Cell outer membrane</keyword>
<accession>A0A3D9H6K0</accession>
<evidence type="ECO:0000256" key="2">
    <source>
        <dbReference type="ARBA" id="ARBA00023136"/>
    </source>
</evidence>
<keyword evidence="5" id="KW-0732">Signal</keyword>
<evidence type="ECO:0000256" key="1">
    <source>
        <dbReference type="ARBA" id="ARBA00004442"/>
    </source>
</evidence>
<dbReference type="Proteomes" id="UP000256845">
    <property type="component" value="Unassembled WGS sequence"/>
</dbReference>
<evidence type="ECO:0000256" key="4">
    <source>
        <dbReference type="PROSITE-ProRule" id="PRU00473"/>
    </source>
</evidence>
<comment type="caution">
    <text evidence="7">The sequence shown here is derived from an EMBL/GenBank/DDBJ whole genome shotgun (WGS) entry which is preliminary data.</text>
</comment>
<sequence>MTVKFSVPAITLTAMLLAGCANTFESVKENPPAGDSFARSLHAGYIELAEWERAEYDWMDGSNFTDRAAMATAGNIPNPEEIAARNLPGDKVGELTDARARLMAALDDGARTKAPKTAAHAQVMFDCWMQEQEENRQPEDIDNCRGAFLAAMDRLDEIMAPKPMAEPAPMEEPEELPTDITVFFAFNSSELMGASNYIIAEAADVFKNMGVSRIVLSGHADKSGADDYNAKLAERRLAAVKAALVAKGVPANSIDTRSYGEKQPAVATDDGVKEPQNRRVDFLFIK</sequence>
<dbReference type="Gene3D" id="3.30.1330.60">
    <property type="entry name" value="OmpA-like domain"/>
    <property type="match status" value="1"/>
</dbReference>
<name>A0A3D9H6K0_9PROT</name>
<dbReference type="GO" id="GO:0009279">
    <property type="term" value="C:cell outer membrane"/>
    <property type="evidence" value="ECO:0007669"/>
    <property type="project" value="UniProtKB-SubCell"/>
</dbReference>
<dbReference type="InterPro" id="IPR036737">
    <property type="entry name" value="OmpA-like_sf"/>
</dbReference>
<dbReference type="EMBL" id="QRDW01000012">
    <property type="protein sequence ID" value="RED45092.1"/>
    <property type="molecule type" value="Genomic_DNA"/>
</dbReference>
<dbReference type="PRINTS" id="PR01021">
    <property type="entry name" value="OMPADOMAIN"/>
</dbReference>
<evidence type="ECO:0000259" key="6">
    <source>
        <dbReference type="PROSITE" id="PS51123"/>
    </source>
</evidence>
<evidence type="ECO:0000313" key="8">
    <source>
        <dbReference type="Proteomes" id="UP000256845"/>
    </source>
</evidence>
<gene>
    <name evidence="7" type="ORF">DFP90_11285</name>
</gene>
<dbReference type="SUPFAM" id="SSF103088">
    <property type="entry name" value="OmpA-like"/>
    <property type="match status" value="1"/>
</dbReference>
<feature type="signal peptide" evidence="5">
    <location>
        <begin position="1"/>
        <end position="23"/>
    </location>
</feature>
<proteinExistence type="predicted"/>
<dbReference type="InterPro" id="IPR006664">
    <property type="entry name" value="OMP_bac"/>
</dbReference>
<dbReference type="InterPro" id="IPR006665">
    <property type="entry name" value="OmpA-like"/>
</dbReference>
<comment type="subcellular location">
    <subcellularLocation>
        <location evidence="1">Cell outer membrane</location>
    </subcellularLocation>
</comment>
<dbReference type="AlphaFoldDB" id="A0A3D9H6K0"/>
<reference evidence="7 8" key="1">
    <citation type="submission" date="2018-07" db="EMBL/GenBank/DDBJ databases">
        <title>Genomic Encyclopedia of Type Strains, Phase III (KMG-III): the genomes of soil and plant-associated and newly described type strains.</title>
        <authorList>
            <person name="Whitman W."/>
        </authorList>
    </citation>
    <scope>NUCLEOTIDE SEQUENCE [LARGE SCALE GENOMIC DNA]</scope>
    <source>
        <strain evidence="7 8">CECT 8488</strain>
    </source>
</reference>
<dbReference type="PROSITE" id="PS51257">
    <property type="entry name" value="PROKAR_LIPOPROTEIN"/>
    <property type="match status" value="1"/>
</dbReference>
<keyword evidence="8" id="KW-1185">Reference proteome</keyword>
<feature type="chain" id="PRO_5017671758" evidence="5">
    <location>
        <begin position="24"/>
        <end position="286"/>
    </location>
</feature>
<dbReference type="OrthoDB" id="189250at2"/>
<evidence type="ECO:0000256" key="5">
    <source>
        <dbReference type="SAM" id="SignalP"/>
    </source>
</evidence>
<dbReference type="PANTHER" id="PTHR30329">
    <property type="entry name" value="STATOR ELEMENT OF FLAGELLAR MOTOR COMPLEX"/>
    <property type="match status" value="1"/>
</dbReference>
<dbReference type="PROSITE" id="PS51123">
    <property type="entry name" value="OMPA_2"/>
    <property type="match status" value="1"/>
</dbReference>
<dbReference type="Pfam" id="PF00691">
    <property type="entry name" value="OmpA"/>
    <property type="match status" value="1"/>
</dbReference>
<dbReference type="RefSeq" id="WP_115938647.1">
    <property type="nucleotide sequence ID" value="NZ_QRDW01000012.1"/>
</dbReference>
<dbReference type="InterPro" id="IPR050330">
    <property type="entry name" value="Bact_OuterMem_StrucFunc"/>
</dbReference>
<organism evidence="7 8">
    <name type="scientific">Aestuariispira insulae</name>
    <dbReference type="NCBI Taxonomy" id="1461337"/>
    <lineage>
        <taxon>Bacteria</taxon>
        <taxon>Pseudomonadati</taxon>
        <taxon>Pseudomonadota</taxon>
        <taxon>Alphaproteobacteria</taxon>
        <taxon>Rhodospirillales</taxon>
        <taxon>Kiloniellaceae</taxon>
        <taxon>Aestuariispira</taxon>
    </lineage>
</organism>
<dbReference type="CDD" id="cd07185">
    <property type="entry name" value="OmpA_C-like"/>
    <property type="match status" value="1"/>
</dbReference>
<keyword evidence="2 4" id="KW-0472">Membrane</keyword>
<protein>
    <submittedName>
        <fullName evidence="7">OmpA family protein</fullName>
    </submittedName>
</protein>
<dbReference type="PANTHER" id="PTHR30329:SF21">
    <property type="entry name" value="LIPOPROTEIN YIAD-RELATED"/>
    <property type="match status" value="1"/>
</dbReference>